<gene>
    <name evidence="3" type="ORF">CBG49_13040</name>
</gene>
<organism evidence="3 4">
    <name type="scientific">Capnocytophaga endodontalis</name>
    <dbReference type="NCBI Taxonomy" id="2708117"/>
    <lineage>
        <taxon>Bacteria</taxon>
        <taxon>Pseudomonadati</taxon>
        <taxon>Bacteroidota</taxon>
        <taxon>Flavobacteriia</taxon>
        <taxon>Flavobacteriales</taxon>
        <taxon>Flavobacteriaceae</taxon>
        <taxon>Capnocytophaga</taxon>
    </lineage>
</organism>
<dbReference type="KEGG" id="capn:CBG49_13040"/>
<keyword evidence="4" id="KW-1185">Reference proteome</keyword>
<dbReference type="SUPFAM" id="SSF56529">
    <property type="entry name" value="FAH"/>
    <property type="match status" value="1"/>
</dbReference>
<sequence>MKIICIGRNYRETIEENNQTPRQPIVVFMKPDTAIHNLEIPYYIPDFTQDLYYEIELVLKINQNGKCISEKFAHKYYNEIAVGIDFTACDLQTELSQKGLSWEQAKAFDGSAIVGKFVSKEMFSNSSPIEFHLDKNGSTVQEGNTKQMLRGFDTIIAEVSQYFTLRKGDLIFTGAPKGARKAVAGDLLEGFLGEEKSFSLKIR</sequence>
<dbReference type="EMBL" id="CP022022">
    <property type="protein sequence ID" value="ASF43934.1"/>
    <property type="molecule type" value="Genomic_DNA"/>
</dbReference>
<evidence type="ECO:0000313" key="4">
    <source>
        <dbReference type="Proteomes" id="UP000197007"/>
    </source>
</evidence>
<keyword evidence="3" id="KW-0413">Isomerase</keyword>
<dbReference type="GO" id="GO:0016853">
    <property type="term" value="F:isomerase activity"/>
    <property type="evidence" value="ECO:0007669"/>
    <property type="project" value="UniProtKB-KW"/>
</dbReference>
<dbReference type="GO" id="GO:0018773">
    <property type="term" value="F:acetylpyruvate hydrolase activity"/>
    <property type="evidence" value="ECO:0007669"/>
    <property type="project" value="TreeGrafter"/>
</dbReference>
<dbReference type="InterPro" id="IPR011234">
    <property type="entry name" value="Fumarylacetoacetase-like_C"/>
</dbReference>
<dbReference type="Pfam" id="PF01557">
    <property type="entry name" value="FAA_hydrolase"/>
    <property type="match status" value="1"/>
</dbReference>
<dbReference type="RefSeq" id="WP_088594811.1">
    <property type="nucleotide sequence ID" value="NZ_CP022022.1"/>
</dbReference>
<dbReference type="InterPro" id="IPR036663">
    <property type="entry name" value="Fumarylacetoacetase_C_sf"/>
</dbReference>
<evidence type="ECO:0000259" key="2">
    <source>
        <dbReference type="Pfam" id="PF01557"/>
    </source>
</evidence>
<protein>
    <submittedName>
        <fullName evidence="3">2-hydroxyhepta-2,4-diene-1,7-dioate isomerase</fullName>
    </submittedName>
</protein>
<dbReference type="GO" id="GO:0046872">
    <property type="term" value="F:metal ion binding"/>
    <property type="evidence" value="ECO:0007669"/>
    <property type="project" value="UniProtKB-KW"/>
</dbReference>
<keyword evidence="1" id="KW-0479">Metal-binding</keyword>
<proteinExistence type="predicted"/>
<dbReference type="Gene3D" id="3.90.850.10">
    <property type="entry name" value="Fumarylacetoacetase-like, C-terminal domain"/>
    <property type="match status" value="1"/>
</dbReference>
<evidence type="ECO:0000256" key="1">
    <source>
        <dbReference type="ARBA" id="ARBA00022723"/>
    </source>
</evidence>
<dbReference type="PANTHER" id="PTHR11820:SF7">
    <property type="entry name" value="ACYLPYRUVASE FAHD1, MITOCHONDRIAL"/>
    <property type="match status" value="1"/>
</dbReference>
<reference evidence="4" key="1">
    <citation type="submission" date="2017-06" db="EMBL/GenBank/DDBJ databases">
        <title>Complete genome sequence of Capnocytophaga sp. KCOM 1579 (=ChDC OS43) isolated from a human refractory periapical abscess lesion.</title>
        <authorList>
            <person name="Kook J.-K."/>
            <person name="Park S.-N."/>
            <person name="Lim Y.K."/>
            <person name="Roh H."/>
        </authorList>
    </citation>
    <scope>NUCLEOTIDE SEQUENCE [LARGE SCALE GENOMIC DNA]</scope>
    <source>
        <strain evidence="4">ChDC OS43</strain>
    </source>
</reference>
<name>A0A1Z4BRK5_9FLAO</name>
<evidence type="ECO:0000313" key="3">
    <source>
        <dbReference type="EMBL" id="ASF43934.1"/>
    </source>
</evidence>
<dbReference type="Proteomes" id="UP000197007">
    <property type="component" value="Chromosome"/>
</dbReference>
<feature type="domain" description="Fumarylacetoacetase-like C-terminal" evidence="2">
    <location>
        <begin position="2"/>
        <end position="188"/>
    </location>
</feature>
<dbReference type="PANTHER" id="PTHR11820">
    <property type="entry name" value="ACYLPYRUVASE"/>
    <property type="match status" value="1"/>
</dbReference>
<accession>A0A1Z4BRK5</accession>
<dbReference type="AlphaFoldDB" id="A0A1Z4BRK5"/>